<reference evidence="3" key="2">
    <citation type="journal article" date="2021" name="Sci. Data">
        <title>Chromosome-scale genome sequencing, assembly and annotation of six genomes from subfamily Leishmaniinae.</title>
        <authorList>
            <person name="Almutairi H."/>
            <person name="Urbaniak M.D."/>
            <person name="Bates M.D."/>
            <person name="Jariyapan N."/>
            <person name="Kwakye-Nuako G."/>
            <person name="Thomaz Soccol V."/>
            <person name="Al-Salem W.S."/>
            <person name="Dillon R.J."/>
            <person name="Bates P.A."/>
            <person name="Gatherer D."/>
        </authorList>
    </citation>
    <scope>NUCLEOTIDE SEQUENCE [LARGE SCALE GENOMIC DNA]</scope>
</reference>
<dbReference type="EMBL" id="JAFEUZ010000035">
    <property type="protein sequence ID" value="KAG5467017.1"/>
    <property type="molecule type" value="Genomic_DNA"/>
</dbReference>
<evidence type="ECO:0000313" key="2">
    <source>
        <dbReference type="EMBL" id="KAG5467017.1"/>
    </source>
</evidence>
<keyword evidence="1" id="KW-1133">Transmembrane helix</keyword>
<organism evidence="2 3">
    <name type="scientific">Leishmania martiniquensis</name>
    <dbReference type="NCBI Taxonomy" id="1580590"/>
    <lineage>
        <taxon>Eukaryota</taxon>
        <taxon>Discoba</taxon>
        <taxon>Euglenozoa</taxon>
        <taxon>Kinetoplastea</taxon>
        <taxon>Metakinetoplastina</taxon>
        <taxon>Trypanosomatida</taxon>
        <taxon>Trypanosomatidae</taxon>
        <taxon>Leishmaniinae</taxon>
        <taxon>Leishmania</taxon>
    </lineage>
</organism>
<keyword evidence="3" id="KW-1185">Reference proteome</keyword>
<evidence type="ECO:0000313" key="3">
    <source>
        <dbReference type="Proteomes" id="UP000673552"/>
    </source>
</evidence>
<gene>
    <name evidence="2" type="ORF">LSCM1_01196</name>
</gene>
<accession>A0A836KC90</accession>
<reference evidence="3" key="1">
    <citation type="journal article" date="2021" name="Microbiol. Resour. Announc.">
        <title>LGAAP: Leishmaniinae Genome Assembly and Annotation Pipeline.</title>
        <authorList>
            <person name="Almutairi H."/>
            <person name="Urbaniak M.D."/>
            <person name="Bates M.D."/>
            <person name="Jariyapan N."/>
            <person name="Kwakye-Nuako G."/>
            <person name="Thomaz-Soccol V."/>
            <person name="Al-Salem W.S."/>
            <person name="Dillon R.J."/>
            <person name="Bates P.A."/>
            <person name="Gatherer D."/>
        </authorList>
    </citation>
    <scope>NUCLEOTIDE SEQUENCE [LARGE SCALE GENOMIC DNA]</scope>
</reference>
<dbReference type="AlphaFoldDB" id="A0A836KC90"/>
<comment type="caution">
    <text evidence="2">The sequence shown here is derived from an EMBL/GenBank/DDBJ whole genome shotgun (WGS) entry which is preliminary data.</text>
</comment>
<feature type="transmembrane region" description="Helical" evidence="1">
    <location>
        <begin position="75"/>
        <end position="93"/>
    </location>
</feature>
<dbReference type="GeneID" id="92511332"/>
<sequence>MWGSLLFAGSFTVTALAVVSCGLLYLLLGLTQILLAATEFVAPTPDKPSGGMQQIIGALSPIFARGEILKHLNQSAFAAAAVLLSLVALLIFIEEALLRVKEKLREWARLPSPEVLHYYNRNSYDTALAGAGRGLSLKKGM</sequence>
<keyword evidence="1" id="KW-0472">Membrane</keyword>
<proteinExistence type="predicted"/>
<evidence type="ECO:0000256" key="1">
    <source>
        <dbReference type="SAM" id="Phobius"/>
    </source>
</evidence>
<protein>
    <submittedName>
        <fullName evidence="2">Uncharacterized protein</fullName>
    </submittedName>
</protein>
<name>A0A836KC90_9TRYP</name>
<dbReference type="OrthoDB" id="273499at2759"/>
<dbReference type="KEGG" id="lmat:92511332"/>
<keyword evidence="1" id="KW-0812">Transmembrane</keyword>
<dbReference type="RefSeq" id="XP_067174925.1">
    <property type="nucleotide sequence ID" value="XM_067318820.1"/>
</dbReference>
<dbReference type="Proteomes" id="UP000673552">
    <property type="component" value="Unassembled WGS sequence"/>
</dbReference>